<evidence type="ECO:0000313" key="2">
    <source>
        <dbReference type="Proteomes" id="UP000249377"/>
    </source>
</evidence>
<proteinExistence type="predicted"/>
<keyword evidence="2" id="KW-1185">Reference proteome</keyword>
<dbReference type="AlphaFoldDB" id="A0A328UGC3"/>
<keyword evidence="1" id="KW-0238">DNA-binding</keyword>
<name>A0A328UGC3_9FIRM</name>
<evidence type="ECO:0000313" key="1">
    <source>
        <dbReference type="EMBL" id="RAQ30686.1"/>
    </source>
</evidence>
<accession>A0A328UGC3</accession>
<protein>
    <submittedName>
        <fullName evidence="1">DNA-binding protein</fullName>
    </submittedName>
</protein>
<dbReference type="SUPFAM" id="SSF47413">
    <property type="entry name" value="lambda repressor-like DNA-binding domains"/>
    <property type="match status" value="1"/>
</dbReference>
<comment type="caution">
    <text evidence="1">The sequence shown here is derived from an EMBL/GenBank/DDBJ whole genome shotgun (WGS) entry which is preliminary data.</text>
</comment>
<dbReference type="InterPro" id="IPR001387">
    <property type="entry name" value="Cro/C1-type_HTH"/>
</dbReference>
<dbReference type="RefSeq" id="WP_112331881.1">
    <property type="nucleotide sequence ID" value="NZ_QLYR01000001.1"/>
</dbReference>
<organism evidence="1 2">
    <name type="scientific">Hydrogeniiclostridium mannosilyticum</name>
    <dbReference type="NCBI Taxonomy" id="2764322"/>
    <lineage>
        <taxon>Bacteria</taxon>
        <taxon>Bacillati</taxon>
        <taxon>Bacillota</taxon>
        <taxon>Clostridia</taxon>
        <taxon>Eubacteriales</taxon>
        <taxon>Acutalibacteraceae</taxon>
        <taxon>Hydrogeniiclostridium</taxon>
    </lineage>
</organism>
<dbReference type="Proteomes" id="UP000249377">
    <property type="component" value="Unassembled WGS sequence"/>
</dbReference>
<gene>
    <name evidence="1" type="ORF">DPQ25_04170</name>
</gene>
<dbReference type="EMBL" id="QLYR01000001">
    <property type="protein sequence ID" value="RAQ30686.1"/>
    <property type="molecule type" value="Genomic_DNA"/>
</dbReference>
<dbReference type="CDD" id="cd00093">
    <property type="entry name" value="HTH_XRE"/>
    <property type="match status" value="1"/>
</dbReference>
<dbReference type="Gene3D" id="1.10.260.40">
    <property type="entry name" value="lambda repressor-like DNA-binding domains"/>
    <property type="match status" value="1"/>
</dbReference>
<sequence length="81" mass="9770">MDCKAKIKELRESTGMNRKEFCKYFQIPYRTVTEWELDHRHAPEYVLRLLEYYIQNEGLAKKKGTDECLEMEERGGLHEEN</sequence>
<dbReference type="GO" id="GO:0003677">
    <property type="term" value="F:DNA binding"/>
    <property type="evidence" value="ECO:0007669"/>
    <property type="project" value="UniProtKB-KW"/>
</dbReference>
<reference evidence="1 2" key="1">
    <citation type="submission" date="2018-06" db="EMBL/GenBank/DDBJ databases">
        <title>Noncontiguous genome sequence of Ruminococcaceae bacterium ASD2818.</title>
        <authorList>
            <person name="Chaplin A.V."/>
            <person name="Sokolova S.R."/>
            <person name="Kochetkova T.O."/>
            <person name="Goltsov A.Y."/>
            <person name="Trofimov D.Y."/>
            <person name="Efimov B.A."/>
        </authorList>
    </citation>
    <scope>NUCLEOTIDE SEQUENCE [LARGE SCALE GENOMIC DNA]</scope>
    <source>
        <strain evidence="1 2">ASD2818</strain>
    </source>
</reference>
<dbReference type="InterPro" id="IPR010982">
    <property type="entry name" value="Lambda_DNA-bd_dom_sf"/>
</dbReference>